<dbReference type="AlphaFoldDB" id="A0A1I9YHB5"/>
<dbReference type="InterPro" id="IPR029058">
    <property type="entry name" value="AB_hydrolase_fold"/>
</dbReference>
<evidence type="ECO:0000313" key="3">
    <source>
        <dbReference type="EMBL" id="APA85698.2"/>
    </source>
</evidence>
<dbReference type="GO" id="GO:0016787">
    <property type="term" value="F:hydrolase activity"/>
    <property type="evidence" value="ECO:0007669"/>
    <property type="project" value="UniProtKB-KW"/>
</dbReference>
<sequence length="230" mass="25063">MLLPMIFLPAMPCDGRLYADQLDGLKDLVSPSVQVLDQKTFGDSAEALLASTSGSFILAGTAYGGCLAMEVLARAPERVSGLWLMNCEPGTHPNPSVVRETSLRIRRGEHEDVIAEFANNAIPADDIASRAAFIRMARDTGADTFARQSDATLTRADHWQTLSTASKVPTLLIWGEADQFVPVEVGTRIAKLMPHARFESFQGCGHFPTLERPTLCTKIARDWLMSSVIS</sequence>
<name>A0A1I9YHB5_9BURK</name>
<dbReference type="RefSeq" id="WP_027196814.1">
    <property type="nucleotide sequence ID" value="NZ_CP017561.2"/>
</dbReference>
<dbReference type="InterPro" id="IPR000073">
    <property type="entry name" value="AB_hydrolase_1"/>
</dbReference>
<proteinExistence type="predicted"/>
<dbReference type="EMBL" id="CP017561">
    <property type="protein sequence ID" value="APA85698.2"/>
    <property type="molecule type" value="Genomic_DNA"/>
</dbReference>
<organism evidence="3 4">
    <name type="scientific">Paraburkholderia sprentiae WSM5005</name>
    <dbReference type="NCBI Taxonomy" id="754502"/>
    <lineage>
        <taxon>Bacteria</taxon>
        <taxon>Pseudomonadati</taxon>
        <taxon>Pseudomonadota</taxon>
        <taxon>Betaproteobacteria</taxon>
        <taxon>Burkholderiales</taxon>
        <taxon>Burkholderiaceae</taxon>
        <taxon>Paraburkholderia</taxon>
    </lineage>
</organism>
<dbReference type="GO" id="GO:0016020">
    <property type="term" value="C:membrane"/>
    <property type="evidence" value="ECO:0007669"/>
    <property type="project" value="TreeGrafter"/>
</dbReference>
<accession>A0A1I9YHB5</accession>
<keyword evidence="1 3" id="KW-0378">Hydrolase</keyword>
<dbReference type="PANTHER" id="PTHR43798">
    <property type="entry name" value="MONOACYLGLYCEROL LIPASE"/>
    <property type="match status" value="1"/>
</dbReference>
<dbReference type="KEGG" id="pspw:BJG93_10065"/>
<gene>
    <name evidence="3" type="ORF">BJG93_10065</name>
</gene>
<evidence type="ECO:0000256" key="1">
    <source>
        <dbReference type="ARBA" id="ARBA00022801"/>
    </source>
</evidence>
<dbReference type="SUPFAM" id="SSF53474">
    <property type="entry name" value="alpha/beta-Hydrolases"/>
    <property type="match status" value="1"/>
</dbReference>
<protein>
    <submittedName>
        <fullName evidence="3">Alpha/beta hydrolase</fullName>
    </submittedName>
</protein>
<dbReference type="PRINTS" id="PR00111">
    <property type="entry name" value="ABHYDROLASE"/>
</dbReference>
<evidence type="ECO:0000259" key="2">
    <source>
        <dbReference type="Pfam" id="PF12697"/>
    </source>
</evidence>
<dbReference type="PANTHER" id="PTHR43798:SF31">
    <property type="entry name" value="AB HYDROLASE SUPERFAMILY PROTEIN YCLE"/>
    <property type="match status" value="1"/>
</dbReference>
<keyword evidence="4" id="KW-1185">Reference proteome</keyword>
<dbReference type="Gene3D" id="3.40.50.1820">
    <property type="entry name" value="alpha/beta hydrolase"/>
    <property type="match status" value="1"/>
</dbReference>
<reference evidence="3" key="1">
    <citation type="submission" date="2016-09" db="EMBL/GenBank/DDBJ databases">
        <title>The Complete Genome of Burkholderia sprentiae wsm5005.</title>
        <authorList>
            <person name="De Meyer S."/>
            <person name="Wang P."/>
            <person name="Terpolilli J."/>
        </authorList>
    </citation>
    <scope>NUCLEOTIDE SEQUENCE [LARGE SCALE GENOMIC DNA]</scope>
    <source>
        <strain evidence="3">WSM5005</strain>
    </source>
</reference>
<dbReference type="Proteomes" id="UP000179860">
    <property type="component" value="Chromosome 1"/>
</dbReference>
<evidence type="ECO:0000313" key="4">
    <source>
        <dbReference type="Proteomes" id="UP000179860"/>
    </source>
</evidence>
<reference evidence="3" key="2">
    <citation type="submission" date="2021-06" db="EMBL/GenBank/DDBJ databases">
        <authorList>
            <person name="Rogers T.H."/>
            <person name="Ramsay J.P."/>
            <person name="Wang P."/>
            <person name="Terpolilli J."/>
        </authorList>
    </citation>
    <scope>NUCLEOTIDE SEQUENCE</scope>
    <source>
        <strain evidence="3">WSM5005</strain>
    </source>
</reference>
<feature type="domain" description="AB hydrolase-1" evidence="2">
    <location>
        <begin position="46"/>
        <end position="214"/>
    </location>
</feature>
<dbReference type="InterPro" id="IPR050266">
    <property type="entry name" value="AB_hydrolase_sf"/>
</dbReference>
<dbReference type="Pfam" id="PF12697">
    <property type="entry name" value="Abhydrolase_6"/>
    <property type="match status" value="1"/>
</dbReference>